<protein>
    <submittedName>
        <fullName evidence="1">Uncharacterized protein</fullName>
    </submittedName>
</protein>
<proteinExistence type="predicted"/>
<keyword evidence="2" id="KW-1185">Reference proteome</keyword>
<gene>
    <name evidence="1" type="ORF">V6N11_034192</name>
</gene>
<sequence>MMVPVSSGAVQSLSTGLLPSTSSWLSSFQLPYLLLLARVPIRRSLANYPPDVLWFFLRSFGVPRSKRAFLRVTGLKEMASKPQIWLGPMWLLKLLFLLFP</sequence>
<dbReference type="EMBL" id="JBBPBN010000018">
    <property type="protein sequence ID" value="KAK9019153.1"/>
    <property type="molecule type" value="Genomic_DNA"/>
</dbReference>
<comment type="caution">
    <text evidence="1">The sequence shown here is derived from an EMBL/GenBank/DDBJ whole genome shotgun (WGS) entry which is preliminary data.</text>
</comment>
<evidence type="ECO:0000313" key="2">
    <source>
        <dbReference type="Proteomes" id="UP001396334"/>
    </source>
</evidence>
<name>A0ABR2S1T3_9ROSI</name>
<accession>A0ABR2S1T3</accession>
<evidence type="ECO:0000313" key="1">
    <source>
        <dbReference type="EMBL" id="KAK9019153.1"/>
    </source>
</evidence>
<organism evidence="1 2">
    <name type="scientific">Hibiscus sabdariffa</name>
    <name type="common">roselle</name>
    <dbReference type="NCBI Taxonomy" id="183260"/>
    <lineage>
        <taxon>Eukaryota</taxon>
        <taxon>Viridiplantae</taxon>
        <taxon>Streptophyta</taxon>
        <taxon>Embryophyta</taxon>
        <taxon>Tracheophyta</taxon>
        <taxon>Spermatophyta</taxon>
        <taxon>Magnoliopsida</taxon>
        <taxon>eudicotyledons</taxon>
        <taxon>Gunneridae</taxon>
        <taxon>Pentapetalae</taxon>
        <taxon>rosids</taxon>
        <taxon>malvids</taxon>
        <taxon>Malvales</taxon>
        <taxon>Malvaceae</taxon>
        <taxon>Malvoideae</taxon>
        <taxon>Hibiscus</taxon>
    </lineage>
</organism>
<reference evidence="1 2" key="1">
    <citation type="journal article" date="2024" name="G3 (Bethesda)">
        <title>Genome assembly of Hibiscus sabdariffa L. provides insights into metabolisms of medicinal natural products.</title>
        <authorList>
            <person name="Kim T."/>
        </authorList>
    </citation>
    <scope>NUCLEOTIDE SEQUENCE [LARGE SCALE GENOMIC DNA]</scope>
    <source>
        <strain evidence="1">TK-2024</strain>
        <tissue evidence="1">Old leaves</tissue>
    </source>
</reference>
<dbReference type="Proteomes" id="UP001396334">
    <property type="component" value="Unassembled WGS sequence"/>
</dbReference>